<evidence type="ECO:0000256" key="1">
    <source>
        <dbReference type="ARBA" id="ARBA00022729"/>
    </source>
</evidence>
<dbReference type="PANTHER" id="PTHR45739">
    <property type="entry name" value="MATRIX PROTEIN, PUTATIVE-RELATED"/>
    <property type="match status" value="1"/>
</dbReference>
<dbReference type="SUPFAM" id="SSF49899">
    <property type="entry name" value="Concanavalin A-like lectins/glucanases"/>
    <property type="match status" value="2"/>
</dbReference>
<dbReference type="InterPro" id="IPR039005">
    <property type="entry name" value="CSPG_rpt"/>
</dbReference>
<feature type="repeat" description="CSPG" evidence="5">
    <location>
        <begin position="789"/>
        <end position="883"/>
    </location>
</feature>
<feature type="repeat" description="CSPG" evidence="5">
    <location>
        <begin position="321"/>
        <end position="416"/>
    </location>
</feature>
<dbReference type="Gene3D" id="2.60.120.200">
    <property type="match status" value="2"/>
</dbReference>
<dbReference type="EMBL" id="WNTK01000003">
    <property type="protein sequence ID" value="KAG9488246.1"/>
    <property type="molecule type" value="Genomic_DNA"/>
</dbReference>
<evidence type="ECO:0000256" key="4">
    <source>
        <dbReference type="PROSITE-ProRule" id="PRU00122"/>
    </source>
</evidence>
<feature type="repeat" description="CSPG" evidence="5">
    <location>
        <begin position="1024"/>
        <end position="1114"/>
    </location>
</feature>
<dbReference type="PROSITE" id="PS50025">
    <property type="entry name" value="LAM_G_DOMAIN"/>
    <property type="match status" value="2"/>
</dbReference>
<proteinExistence type="predicted"/>
<comment type="caution">
    <text evidence="8">The sequence shown here is derived from an EMBL/GenBank/DDBJ whole genome shotgun (WGS) entry which is preliminary data.</text>
</comment>
<feature type="repeat" description="CSPG" evidence="5">
    <location>
        <begin position="557"/>
        <end position="655"/>
    </location>
</feature>
<dbReference type="InterPro" id="IPR051561">
    <property type="entry name" value="FRAS1_ECM"/>
</dbReference>
<feature type="domain" description="Laminin G" evidence="7">
    <location>
        <begin position="106"/>
        <end position="282"/>
    </location>
</feature>
<dbReference type="Proteomes" id="UP000770717">
    <property type="component" value="Unassembled WGS sequence"/>
</dbReference>
<accession>A0A8J6FHR8</accession>
<dbReference type="SMART" id="SM00282">
    <property type="entry name" value="LamG"/>
    <property type="match status" value="1"/>
</dbReference>
<dbReference type="InterPro" id="IPR001791">
    <property type="entry name" value="Laminin_G"/>
</dbReference>
<feature type="repeat" description="CSPG" evidence="5">
    <location>
        <begin position="1730"/>
        <end position="1822"/>
    </location>
</feature>
<keyword evidence="2" id="KW-0677">Repeat</keyword>
<feature type="repeat" description="CSPG" evidence="5">
    <location>
        <begin position="1599"/>
        <end position="1698"/>
    </location>
</feature>
<dbReference type="InterPro" id="IPR013320">
    <property type="entry name" value="ConA-like_dom_sf"/>
</dbReference>
<comment type="caution">
    <text evidence="4">Lacks conserved residue(s) required for the propagation of feature annotation.</text>
</comment>
<evidence type="ECO:0000256" key="2">
    <source>
        <dbReference type="ARBA" id="ARBA00022737"/>
    </source>
</evidence>
<evidence type="ECO:0000313" key="8">
    <source>
        <dbReference type="EMBL" id="KAG9488247.1"/>
    </source>
</evidence>
<keyword evidence="6" id="KW-1133">Transmembrane helix</keyword>
<protein>
    <recommendedName>
        <fullName evidence="7">Laminin G domain-containing protein</fullName>
    </recommendedName>
</protein>
<dbReference type="PANTHER" id="PTHR45739:SF14">
    <property type="entry name" value="CHONDROITIN SULFATE PROTEOGLYCAN 4"/>
    <property type="match status" value="1"/>
</dbReference>
<organism evidence="8 9">
    <name type="scientific">Eleutherodactylus coqui</name>
    <name type="common">Puerto Rican coqui</name>
    <dbReference type="NCBI Taxonomy" id="57060"/>
    <lineage>
        <taxon>Eukaryota</taxon>
        <taxon>Metazoa</taxon>
        <taxon>Chordata</taxon>
        <taxon>Craniata</taxon>
        <taxon>Vertebrata</taxon>
        <taxon>Euteleostomi</taxon>
        <taxon>Amphibia</taxon>
        <taxon>Batrachia</taxon>
        <taxon>Anura</taxon>
        <taxon>Neobatrachia</taxon>
        <taxon>Hyloidea</taxon>
        <taxon>Eleutherodactylidae</taxon>
        <taxon>Eleutherodactylinae</taxon>
        <taxon>Eleutherodactylus</taxon>
        <taxon>Eleutherodactylus</taxon>
    </lineage>
</organism>
<dbReference type="EMBL" id="WNTK01000003">
    <property type="protein sequence ID" value="KAG9488247.1"/>
    <property type="molecule type" value="Genomic_DNA"/>
</dbReference>
<feature type="domain" description="Laminin G" evidence="7">
    <location>
        <begin position="1"/>
        <end position="96"/>
    </location>
</feature>
<dbReference type="GO" id="GO:0009653">
    <property type="term" value="P:anatomical structure morphogenesis"/>
    <property type="evidence" value="ECO:0007669"/>
    <property type="project" value="TreeGrafter"/>
</dbReference>
<dbReference type="Pfam" id="PF02210">
    <property type="entry name" value="Laminin_G_2"/>
    <property type="match status" value="2"/>
</dbReference>
<feature type="repeat" description="CSPG" evidence="5">
    <location>
        <begin position="1367"/>
        <end position="1457"/>
    </location>
</feature>
<dbReference type="CDD" id="cd00110">
    <property type="entry name" value="LamG"/>
    <property type="match status" value="2"/>
</dbReference>
<dbReference type="Pfam" id="PF16184">
    <property type="entry name" value="Cadherin_3"/>
    <property type="match status" value="14"/>
</dbReference>
<feature type="transmembrane region" description="Helical" evidence="6">
    <location>
        <begin position="2160"/>
        <end position="2182"/>
    </location>
</feature>
<evidence type="ECO:0000256" key="6">
    <source>
        <dbReference type="SAM" id="Phobius"/>
    </source>
</evidence>
<gene>
    <name evidence="8" type="ORF">GDO78_007836</name>
</gene>
<evidence type="ECO:0000256" key="5">
    <source>
        <dbReference type="PROSITE-ProRule" id="PRU01201"/>
    </source>
</evidence>
<keyword evidence="6" id="KW-0472">Membrane</keyword>
<keyword evidence="1" id="KW-0732">Signal</keyword>
<keyword evidence="3" id="KW-0325">Glycoprotein</keyword>
<sequence>MEWHLVRLDHQNTAVILMVDTSVKSSVINPGGANKLHVEHGLYVGGPGNLKASYIKEIHDYFRGCLEDVVFNEYELLSSLRPNPGQKSVHEVSLGCSDEFFLSEDDPISLFSSKSFLAFPQWSITEDAVWECIIQASVPRGLLLYHSGNGDDFISLEILDWILRASIRKGENVVVLDSSSALSENKWHYIKLSISTRHLHLTLNEKTEMALLNFHIKTHNHLYVGGIADASRDHVRRLGLPSLSGKHIQGGSFKGCIKNIKVNSVKFGLKNALATKDVSPGCKSEVALSTLPTLQPRTSQVISVAPKASVITTMVPSTNQKDSFLVLNNLLVAEGSKAVLESKHIKLNLDYRRMSIRHSQVLFKVVKYPSHGQLKIDVSSQPDKGIFTMLDLWHGRISYVHDGSEGTSDYFSFSVTATSKNELPSYLKGEELHILNITVTPSNDAPELSLPEGNLFILLENSKKRLTGNLIKISDVDTEPQNLHLVILGNLNVDAGYVENVKDPDKALATFPYSELLEGNIFYVHGGVKNTRLVLRVTDGDKVSNTVVLRILAVPVEYKIANNTGIEVIQGSSAFLNTRNLTVETNAVNQDVEIRYDITELPKYGHIQRKSSTNEWKSVASFTQRSLERDRIRYLNSFKGIQETNVMDSFKFKVNIANHSSAEFLFPIKVQWLTYVLIKNLPLNIENAKKATVGYDHLQAAVEGLNMDDLLIYYKIQSLPSKGSIMNRNNILGKDDMFSQMDIMEGNLEYVLSKPPREDSQDSFEFTLFTKYAQSGPFTFNINIKADLNSIIMTNKGMSLAEGETRLITKNDLFVQTLSNRTFFFKVLKSPLHGKLKLIHFSDSLVNYDNITTFSSQDILSERLMYVHDNSETVSDAFVVLASSLPVEPDIVDLDTTPLEAEFTFSISIELKNDEKPVRVVDKLFHVVRNGKKLLTLDDLCYHDPDMDFDDGQLLYTRRGIPNGDLVASDDTSKKLYQFSQQDLKNNRVLYVHHGADYGRFVLFVTDGKHYTSSLLEVSASEPYIKIINNTGLLVQKGKGNTLTTTNFSIATNMYVESDSDVLYYISSPPKHGKIYIQNLIKESFTLQDLKNGHVVYKHNDGNHLVDKVNITVKINAITLDVDINIRIYLESHQKLPTVQNLESLAVEEGKPVKIGKDKLQVVHEDNTPGEIVFTVVTSPSYGYIRRFESNEGLFPDEPKSIRTFTQQDVNRGNLQYVQTTAGQVQDNFTLDVTNGVREMRGITVSVDIIPVLIPLEIQNITVREGASKALTHDHLRILNKHYQDLNFEFALLDEPKNGYVENTRFPGIKLSRFTKKQVEQELIYYVHDDSETSQDNFTVIVSNAELSKQGLPRPIFVTITPVNDEFPVISVNRIFRVWVGSVTEVTTSDLYAEDKDSSPEELVFSITPPSNGHLALKSHPDKSILNFTQKHINDGHLVFVHSGAMSGGFNFQVTDGLNFAPRQIFSITARMLVINVEMNKGLGVFPGMRKTISSDVLKAVTNDENNSNNRSITFDITTSPKHGKILKSLQENVTLAASSFTQQMIDDGKILYEHTDTEDLVWSMQDSFTFTVSSPPAVMEMQVFLITISYDIIDPSRQTRLIANTGASVMEGGKVQIDKSKLDGSNLLARLPESQRSFYEVWFQVTSLPKHGVIVVGDRNITKEKPNFSQYIISKFGIAYVHDGAESPTDNFTFAAWLNLKSKSAVKPEIDVIEESFSIRVLPDNDQVPELKTKRPSLTVLQGGMIALGPENLNVEDLDNPPEDIKYTVISLPNNGYLTKSVNLNTSVQAFTQADINNGDLWFVQDGSSSSGVFYFSVSDGEHKPLYKLFNLDVIPVSITLANKTNLILFQGQTFLTLSNSNLAATTDGKSTVISYQISQPPRFGIFMLDGRPVTKFDQADIDMGKVTYHMENFTVSEDSFEMVIFTSETNLTGQTVNITVEPLVNIRLDLKIPTGLVYTLKTMDLDATQLRNLTNSDPEYQIVNPPKYGRIQRKVLKKNSYVDIEMFKQSDIDEGRISMYVDVNITDQEMLNDSFVFILGAHRVPSALGYFTYSVVPYESFIIESTTSSGAPSIISHGPLYATLDYERRTTDYWLDENLTEGPIKKFGNRNRWGSQKFEEPVPSVDVAPTIFSTRDTTIKLSAITPKSEFTQATPFSIIIPLLVLAILLLAIIFFVLFLLRKRKAKKAPPHIRSHSYSMVPQGLSPYAERSVTVPTVTVTPLQKSNDYCSVSPLLPSRQDHLHTNSTPSLGVNTQQNSWLHVDPEMVEHCRKTNPTLKINQYWV</sequence>
<evidence type="ECO:0000259" key="7">
    <source>
        <dbReference type="PROSITE" id="PS50025"/>
    </source>
</evidence>
<feature type="repeat" description="CSPG" evidence="5">
    <location>
        <begin position="1136"/>
        <end position="1234"/>
    </location>
</feature>
<dbReference type="OrthoDB" id="9026019at2759"/>
<evidence type="ECO:0000313" key="9">
    <source>
        <dbReference type="Proteomes" id="UP000770717"/>
    </source>
</evidence>
<name>A0A8J6FHR8_ELECQ</name>
<feature type="repeat" description="CSPG" evidence="5">
    <location>
        <begin position="1252"/>
        <end position="1343"/>
    </location>
</feature>
<reference evidence="8" key="1">
    <citation type="thesis" date="2020" institute="ProQuest LLC" country="789 East Eisenhower Parkway, Ann Arbor, MI, USA">
        <title>Comparative Genomics and Chromosome Evolution.</title>
        <authorList>
            <person name="Mudd A.B."/>
        </authorList>
    </citation>
    <scope>NUCLEOTIDE SEQUENCE</scope>
    <source>
        <strain evidence="8">HN-11 Male</strain>
        <tissue evidence="8">Kidney and liver</tissue>
    </source>
</reference>
<evidence type="ECO:0000256" key="3">
    <source>
        <dbReference type="ARBA" id="ARBA00023180"/>
    </source>
</evidence>
<keyword evidence="6" id="KW-0812">Transmembrane</keyword>
<dbReference type="PROSITE" id="PS51854">
    <property type="entry name" value="CSPG"/>
    <property type="match status" value="10"/>
</dbReference>
<keyword evidence="9" id="KW-1185">Reference proteome</keyword>
<feature type="repeat" description="CSPG" evidence="5">
    <location>
        <begin position="1474"/>
        <end position="1574"/>
    </location>
</feature>